<name>A0ACC2T4Z5_9FUNG</name>
<keyword evidence="2" id="KW-1185">Reference proteome</keyword>
<comment type="caution">
    <text evidence="1">The sequence shown here is derived from an EMBL/GenBank/DDBJ whole genome shotgun (WGS) entry which is preliminary data.</text>
</comment>
<evidence type="ECO:0000313" key="1">
    <source>
        <dbReference type="EMBL" id="KAJ9069627.1"/>
    </source>
</evidence>
<evidence type="ECO:0000313" key="2">
    <source>
        <dbReference type="Proteomes" id="UP001165960"/>
    </source>
</evidence>
<dbReference type="EMBL" id="QTSX02003618">
    <property type="protein sequence ID" value="KAJ9069627.1"/>
    <property type="molecule type" value="Genomic_DNA"/>
</dbReference>
<proteinExistence type="predicted"/>
<organism evidence="1 2">
    <name type="scientific">Entomophthora muscae</name>
    <dbReference type="NCBI Taxonomy" id="34485"/>
    <lineage>
        <taxon>Eukaryota</taxon>
        <taxon>Fungi</taxon>
        <taxon>Fungi incertae sedis</taxon>
        <taxon>Zoopagomycota</taxon>
        <taxon>Entomophthoromycotina</taxon>
        <taxon>Entomophthoromycetes</taxon>
        <taxon>Entomophthorales</taxon>
        <taxon>Entomophthoraceae</taxon>
        <taxon>Entomophthora</taxon>
    </lineage>
</organism>
<protein>
    <submittedName>
        <fullName evidence="1">Uncharacterized protein</fullName>
    </submittedName>
</protein>
<gene>
    <name evidence="1" type="ORF">DSO57_1016629</name>
</gene>
<accession>A0ACC2T4Z5</accession>
<dbReference type="Proteomes" id="UP001165960">
    <property type="component" value="Unassembled WGS sequence"/>
</dbReference>
<reference evidence="1" key="1">
    <citation type="submission" date="2022-04" db="EMBL/GenBank/DDBJ databases">
        <title>Genome of the entomopathogenic fungus Entomophthora muscae.</title>
        <authorList>
            <person name="Elya C."/>
            <person name="Lovett B.R."/>
            <person name="Lee E."/>
            <person name="Macias A.M."/>
            <person name="Hajek A.E."/>
            <person name="De Bivort B.L."/>
            <person name="Kasson M.T."/>
            <person name="De Fine Licht H.H."/>
            <person name="Stajich J.E."/>
        </authorList>
    </citation>
    <scope>NUCLEOTIDE SEQUENCE</scope>
    <source>
        <strain evidence="1">Berkeley</strain>
    </source>
</reference>
<sequence length="144" mass="16380">MNHLIFKAVLTACLGSGGYQPEPELFGPSPEGLVHDYHSDPRQLNSLNTGSFGRYNIHTKVFQWLLVATEFPDLPANVSYNTQGALNEPPLDISNNMDQSDGKFKIWERYQFDLMILHELFLGSNPYMEHVTPLWPSGFPHIVY</sequence>